<evidence type="ECO:0000256" key="3">
    <source>
        <dbReference type="ARBA" id="ARBA00022679"/>
    </source>
</evidence>
<dbReference type="PANTHER" id="PTHR33841:SF1">
    <property type="entry name" value="DNA METHYLTRANSFERASE A"/>
    <property type="match status" value="1"/>
</dbReference>
<dbReference type="Proteomes" id="UP001596548">
    <property type="component" value="Unassembled WGS sequence"/>
</dbReference>
<dbReference type="SUPFAM" id="SSF53335">
    <property type="entry name" value="S-adenosyl-L-methionine-dependent methyltransferases"/>
    <property type="match status" value="1"/>
</dbReference>
<evidence type="ECO:0000313" key="7">
    <source>
        <dbReference type="EMBL" id="MFC7278566.1"/>
    </source>
</evidence>
<feature type="domain" description="DNA methylase adenine-specific" evidence="5">
    <location>
        <begin position="325"/>
        <end position="506"/>
    </location>
</feature>
<dbReference type="PRINTS" id="PR00507">
    <property type="entry name" value="N12N6MTFRASE"/>
</dbReference>
<evidence type="ECO:0000259" key="6">
    <source>
        <dbReference type="Pfam" id="PF18135"/>
    </source>
</evidence>
<feature type="domain" description="Type ISP restriction-modification enzyme LLaBIII C-terminal specificity" evidence="6">
    <location>
        <begin position="693"/>
        <end position="1038"/>
    </location>
</feature>
<reference evidence="8" key="1">
    <citation type="journal article" date="2019" name="Int. J. Syst. Evol. Microbiol.">
        <title>The Global Catalogue of Microorganisms (GCM) 10K type strain sequencing project: providing services to taxonomists for standard genome sequencing and annotation.</title>
        <authorList>
            <consortium name="The Broad Institute Genomics Platform"/>
            <consortium name="The Broad Institute Genome Sequencing Center for Infectious Disease"/>
            <person name="Wu L."/>
            <person name="Ma J."/>
        </authorList>
    </citation>
    <scope>NUCLEOTIDE SEQUENCE [LARGE SCALE GENOMIC DNA]</scope>
    <source>
        <strain evidence="8">XZYJT-10</strain>
    </source>
</reference>
<comment type="caution">
    <text evidence="7">The sequence shown here is derived from an EMBL/GenBank/DDBJ whole genome shotgun (WGS) entry which is preliminary data.</text>
</comment>
<dbReference type="EMBL" id="JBHTBJ010000034">
    <property type="protein sequence ID" value="MFC7278566.1"/>
    <property type="molecule type" value="Genomic_DNA"/>
</dbReference>
<proteinExistence type="predicted"/>
<protein>
    <recommendedName>
        <fullName evidence="1">site-specific DNA-methyltransferase (adenine-specific)</fullName>
        <ecNumber evidence="1">2.1.1.72</ecNumber>
    </recommendedName>
</protein>
<dbReference type="Pfam" id="PF18135">
    <property type="entry name" value="Type_ISP_C"/>
    <property type="match status" value="1"/>
</dbReference>
<keyword evidence="2" id="KW-0489">Methyltransferase</keyword>
<organism evidence="7 8">
    <name type="scientific">Paractinoplanes rhizophilus</name>
    <dbReference type="NCBI Taxonomy" id="1416877"/>
    <lineage>
        <taxon>Bacteria</taxon>
        <taxon>Bacillati</taxon>
        <taxon>Actinomycetota</taxon>
        <taxon>Actinomycetes</taxon>
        <taxon>Micromonosporales</taxon>
        <taxon>Micromonosporaceae</taxon>
        <taxon>Paractinoplanes</taxon>
    </lineage>
</organism>
<dbReference type="InterPro" id="IPR029063">
    <property type="entry name" value="SAM-dependent_MTases_sf"/>
</dbReference>
<dbReference type="PANTHER" id="PTHR33841">
    <property type="entry name" value="DNA METHYLTRANSFERASE YEEA-RELATED"/>
    <property type="match status" value="1"/>
</dbReference>
<dbReference type="RefSeq" id="WP_378975565.1">
    <property type="nucleotide sequence ID" value="NZ_JBHTBJ010000034.1"/>
</dbReference>
<accession>A0ABW2I0K6</accession>
<gene>
    <name evidence="7" type="ORF">ACFQS1_31695</name>
</gene>
<keyword evidence="3" id="KW-0808">Transferase</keyword>
<name>A0ABW2I0K6_9ACTN</name>
<dbReference type="EC" id="2.1.1.72" evidence="1"/>
<evidence type="ECO:0000313" key="8">
    <source>
        <dbReference type="Proteomes" id="UP001596548"/>
    </source>
</evidence>
<evidence type="ECO:0000256" key="4">
    <source>
        <dbReference type="ARBA" id="ARBA00047942"/>
    </source>
</evidence>
<dbReference type="Pfam" id="PF02384">
    <property type="entry name" value="N6_Mtase"/>
    <property type="match status" value="1"/>
</dbReference>
<evidence type="ECO:0000259" key="5">
    <source>
        <dbReference type="Pfam" id="PF02384"/>
    </source>
</evidence>
<evidence type="ECO:0000256" key="2">
    <source>
        <dbReference type="ARBA" id="ARBA00022603"/>
    </source>
</evidence>
<dbReference type="InterPro" id="IPR050953">
    <property type="entry name" value="N4_N6_ade-DNA_methylase"/>
</dbReference>
<dbReference type="InterPro" id="IPR041635">
    <property type="entry name" value="Type_ISP_LLaBIII_C"/>
</dbReference>
<dbReference type="InterPro" id="IPR003356">
    <property type="entry name" value="DNA_methylase_A-5"/>
</dbReference>
<comment type="catalytic activity">
    <reaction evidence="4">
        <text>a 2'-deoxyadenosine in DNA + S-adenosyl-L-methionine = an N(6)-methyl-2'-deoxyadenosine in DNA + S-adenosyl-L-homocysteine + H(+)</text>
        <dbReference type="Rhea" id="RHEA:15197"/>
        <dbReference type="Rhea" id="RHEA-COMP:12418"/>
        <dbReference type="Rhea" id="RHEA-COMP:12419"/>
        <dbReference type="ChEBI" id="CHEBI:15378"/>
        <dbReference type="ChEBI" id="CHEBI:57856"/>
        <dbReference type="ChEBI" id="CHEBI:59789"/>
        <dbReference type="ChEBI" id="CHEBI:90615"/>
        <dbReference type="ChEBI" id="CHEBI:90616"/>
        <dbReference type="EC" id="2.1.1.72"/>
    </reaction>
</comment>
<sequence>MTRRRGSGSAAQLPSQVEQAVAKFGATVGPLLRARVGQSEANLTAAVENLLADVAKLLKLDVLTHREATDRTLGARPDLAVDVAGARVGVVELKAPGMGVPGAARWGKARDRAQWDKLKLLPNVLYTDGSNWAVYHYGQRGEIAVLDGDLARAGSRLRPADGKFAAVLKDFLYWKPSPPRDLRDLIKIAAGLCQLLRDEVTDALSDERRGFARAFFSEHLADWQEWLFPDLTEDEFVDAYAQTITFGLMLARREGVLFEGLEIPDIGERLAKRHLLVGRALSILTARPDRGSSIEERSIVLQTMRRVIGVADWTTWPASGTYHWLYEEFLEAYDPVIRRKTGAYYTPSAVADFMTRFVDNVLVERLHVHGGLADQQVVVLDPAMGTGTFLQSTVERVADVTQREGGDIPAALRDLLKRLVGFERQIGPYAVAELKLDQALEAHNAEAKDEDMRLYVADTLDDPNKLPLPVRARVYAPLADSRRSANEVKTSEPVMVVIGNPPYRAKAKKYAKWILAKNQGRKSLLDDFREPNNGGQEYKLHDLAIYFWRWALWKAFESTPDNSAGIVAFITTDAFLDGPGFAGMRRYIRKKADFGWIIDMSPEGHWSNARTRVFPGVPHPVCIAIFARRSRPALDTPALIQYIRLKGEQAEKFAGLAQVGLNSGTWFDCPSGWTMPLRPIQSGAWTDFPSIIDLLPFTSTGVTPNRTWVHAPEEEVLVERWRALVSADRVDKGQLMKETDCRTIGKSMFAFPGEWDPAPPIEREQSLVPRLSRYGFRSFDRQHLIADKRVIDRLRDDLWRIHNDRQAFLVTQLRHPISGGPAAVFTALVPDVDHYQGNSGGRTIPLFRDPLGKIPNVAPGLREFLARRLGVGVQDEDTMAYVAAVIAHAGFTRRFAEQLRQPGVRVPLTASRDLWNRAVEVGKQVIWLHTFGERDLKASTEWVEAWNSSIVKPRIAVPIPGRQDGMPDSISYDDEEHALKVGAGRIEGVSRRVWDYSVNGMPVIRHWFDYRKSNPRFPSKGTDLDRINATVWSRSTTEELRLLIATLERCVVLEEGQEALLADIVAGPLIGTCDLEDASVLPLDAAATEIFDNDPEGRLT</sequence>
<keyword evidence="8" id="KW-1185">Reference proteome</keyword>
<dbReference type="Gene3D" id="3.40.50.150">
    <property type="entry name" value="Vaccinia Virus protein VP39"/>
    <property type="match status" value="1"/>
</dbReference>
<evidence type="ECO:0000256" key="1">
    <source>
        <dbReference type="ARBA" id="ARBA00011900"/>
    </source>
</evidence>